<dbReference type="GO" id="GO:0004497">
    <property type="term" value="F:monooxygenase activity"/>
    <property type="evidence" value="ECO:0007669"/>
    <property type="project" value="UniProtKB-KW"/>
</dbReference>
<reference evidence="10 11" key="1">
    <citation type="journal article" date="2014" name="Nat. Commun.">
        <title>Multiple recent horizontal transfers of a large genomic region in cheese making fungi.</title>
        <authorList>
            <person name="Cheeseman K."/>
            <person name="Ropars J."/>
            <person name="Renault P."/>
            <person name="Dupont J."/>
            <person name="Gouzy J."/>
            <person name="Branca A."/>
            <person name="Abraham A.L."/>
            <person name="Ceppi M."/>
            <person name="Conseiller E."/>
            <person name="Debuchy R."/>
            <person name="Malagnac F."/>
            <person name="Goarin A."/>
            <person name="Silar P."/>
            <person name="Lacoste S."/>
            <person name="Sallet E."/>
            <person name="Bensimon A."/>
            <person name="Giraud T."/>
            <person name="Brygoo Y."/>
        </authorList>
    </citation>
    <scope>NUCLEOTIDE SEQUENCE [LARGE SCALE GENOMIC DNA]</scope>
    <source>
        <strain evidence="11">FM 013</strain>
    </source>
</reference>
<keyword evidence="4 8" id="KW-0479">Metal-binding</keyword>
<evidence type="ECO:0000256" key="4">
    <source>
        <dbReference type="ARBA" id="ARBA00022723"/>
    </source>
</evidence>
<dbReference type="InterPro" id="IPR002401">
    <property type="entry name" value="Cyt_P450_E_grp-I"/>
</dbReference>
<evidence type="ECO:0000256" key="2">
    <source>
        <dbReference type="ARBA" id="ARBA00010617"/>
    </source>
</evidence>
<organism evidence="10 11">
    <name type="scientific">Penicillium camemberti (strain FM 013)</name>
    <dbReference type="NCBI Taxonomy" id="1429867"/>
    <lineage>
        <taxon>Eukaryota</taxon>
        <taxon>Fungi</taxon>
        <taxon>Dikarya</taxon>
        <taxon>Ascomycota</taxon>
        <taxon>Pezizomycotina</taxon>
        <taxon>Eurotiomycetes</taxon>
        <taxon>Eurotiomycetidae</taxon>
        <taxon>Eurotiales</taxon>
        <taxon>Aspergillaceae</taxon>
        <taxon>Penicillium</taxon>
    </lineage>
</organism>
<gene>
    <name evidence="10" type="ORF">PCAMFM013_S006g000146</name>
</gene>
<name>A0A0G4P5K5_PENC3</name>
<keyword evidence="7 9" id="KW-0503">Monooxygenase</keyword>
<dbReference type="InterPro" id="IPR050364">
    <property type="entry name" value="Cytochrome_P450_fung"/>
</dbReference>
<dbReference type="SUPFAM" id="SSF48264">
    <property type="entry name" value="Cytochrome P450"/>
    <property type="match status" value="1"/>
</dbReference>
<dbReference type="PANTHER" id="PTHR46300">
    <property type="entry name" value="P450, PUTATIVE (EUROFUNG)-RELATED-RELATED"/>
    <property type="match status" value="1"/>
</dbReference>
<dbReference type="PRINTS" id="PR00385">
    <property type="entry name" value="P450"/>
</dbReference>
<accession>A0A0G4P5K5</accession>
<evidence type="ECO:0000256" key="7">
    <source>
        <dbReference type="ARBA" id="ARBA00023033"/>
    </source>
</evidence>
<dbReference type="CDD" id="cd11065">
    <property type="entry name" value="CYP64-like"/>
    <property type="match status" value="1"/>
</dbReference>
<protein>
    <submittedName>
        <fullName evidence="10">Cytochrome P450</fullName>
    </submittedName>
</protein>
<dbReference type="GO" id="GO:0016705">
    <property type="term" value="F:oxidoreductase activity, acting on paired donors, with incorporation or reduction of molecular oxygen"/>
    <property type="evidence" value="ECO:0007669"/>
    <property type="project" value="InterPro"/>
</dbReference>
<keyword evidence="6 8" id="KW-0408">Iron</keyword>
<dbReference type="InterPro" id="IPR001128">
    <property type="entry name" value="Cyt_P450"/>
</dbReference>
<evidence type="ECO:0000256" key="3">
    <source>
        <dbReference type="ARBA" id="ARBA00022617"/>
    </source>
</evidence>
<dbReference type="Gene3D" id="1.10.630.10">
    <property type="entry name" value="Cytochrome P450"/>
    <property type="match status" value="1"/>
</dbReference>
<keyword evidence="11" id="KW-1185">Reference proteome</keyword>
<evidence type="ECO:0000256" key="5">
    <source>
        <dbReference type="ARBA" id="ARBA00023002"/>
    </source>
</evidence>
<dbReference type="Pfam" id="PF00067">
    <property type="entry name" value="p450"/>
    <property type="match status" value="1"/>
</dbReference>
<proteinExistence type="inferred from homology"/>
<dbReference type="GO" id="GO:0043386">
    <property type="term" value="P:mycotoxin biosynthetic process"/>
    <property type="evidence" value="ECO:0007669"/>
    <property type="project" value="UniProtKB-ARBA"/>
</dbReference>
<evidence type="ECO:0000313" key="10">
    <source>
        <dbReference type="EMBL" id="CRL21606.1"/>
    </source>
</evidence>
<dbReference type="PROSITE" id="PS00086">
    <property type="entry name" value="CYTOCHROME_P450"/>
    <property type="match status" value="1"/>
</dbReference>
<evidence type="ECO:0000256" key="9">
    <source>
        <dbReference type="RuleBase" id="RU000461"/>
    </source>
</evidence>
<keyword evidence="5 9" id="KW-0560">Oxidoreductase</keyword>
<evidence type="ECO:0000313" key="11">
    <source>
        <dbReference type="Proteomes" id="UP000053732"/>
    </source>
</evidence>
<dbReference type="EMBL" id="HG793139">
    <property type="protein sequence ID" value="CRL21606.1"/>
    <property type="molecule type" value="Genomic_DNA"/>
</dbReference>
<sequence>MLSTLWLGLLVAFGFWIVTTLRGRKRYPLPLPPGPKQKPIIGNLKDLPTPDQQDWMHWLKHKELYGKTEFLRNIERGMLTVPKLGPISSLTVLDKHVIILNDANLAVQLLEKRSSIHSGRPENMFTDMSGWQYVLGARRNPDHVRKTRKHLYQEIGSKNSVARFNDVQTTEYTNSNCSRDAGAIVLKIGYGYTIEPHAQDPLVDLADKAMEDFSYALLPATWAVEFIPIMKYLPAWFPGAGFVKIAQGYKSRAQSFSDVPYAFTKQQISNGRFVPSFLSNLLESNPVEPGTEEEEIIKWSAGSLYAGGADTTVSSIASFFLAMALFPEAQRKAQQELDTVIGSDRLPQFQDRDNLPYTDALVKEVLRWHPVVPMSVTHTSTQDDTCEGYFIPKGSSVLANIWAFTHDPTVYRDPMTFNPERFLTSPDGKLPERDPHMLVFGFGRRACPGRTLADANVFLTVSQALAVFSIAKPIQNGVTQDIPLKFLPGVISHPAPFKVSIQPRSAVHEQLIRDLEKHYPWEKSDSEFLPTSLSFSSLVHRENLSHRLGLYEVAFG</sequence>
<comment type="cofactor">
    <cofactor evidence="1 8">
        <name>heme</name>
        <dbReference type="ChEBI" id="CHEBI:30413"/>
    </cofactor>
</comment>
<feature type="binding site" description="axial binding residue" evidence="8">
    <location>
        <position position="447"/>
    </location>
    <ligand>
        <name>heme</name>
        <dbReference type="ChEBI" id="CHEBI:30413"/>
    </ligand>
    <ligandPart>
        <name>Fe</name>
        <dbReference type="ChEBI" id="CHEBI:18248"/>
    </ligandPart>
</feature>
<dbReference type="InterPro" id="IPR017972">
    <property type="entry name" value="Cyt_P450_CS"/>
</dbReference>
<evidence type="ECO:0000256" key="1">
    <source>
        <dbReference type="ARBA" id="ARBA00001971"/>
    </source>
</evidence>
<dbReference type="GO" id="GO:0005506">
    <property type="term" value="F:iron ion binding"/>
    <property type="evidence" value="ECO:0007669"/>
    <property type="project" value="InterPro"/>
</dbReference>
<evidence type="ECO:0000256" key="6">
    <source>
        <dbReference type="ARBA" id="ARBA00023004"/>
    </source>
</evidence>
<dbReference type="Proteomes" id="UP000053732">
    <property type="component" value="Unassembled WGS sequence"/>
</dbReference>
<evidence type="ECO:0000256" key="8">
    <source>
        <dbReference type="PIRSR" id="PIRSR602401-1"/>
    </source>
</evidence>
<dbReference type="PANTHER" id="PTHR46300:SF7">
    <property type="entry name" value="P450, PUTATIVE (EUROFUNG)-RELATED"/>
    <property type="match status" value="1"/>
</dbReference>
<comment type="similarity">
    <text evidence="2 9">Belongs to the cytochrome P450 family.</text>
</comment>
<dbReference type="GO" id="GO:0020037">
    <property type="term" value="F:heme binding"/>
    <property type="evidence" value="ECO:0007669"/>
    <property type="project" value="InterPro"/>
</dbReference>
<dbReference type="STRING" id="1429867.A0A0G4P5K5"/>
<dbReference type="AlphaFoldDB" id="A0A0G4P5K5"/>
<dbReference type="InterPro" id="IPR036396">
    <property type="entry name" value="Cyt_P450_sf"/>
</dbReference>
<keyword evidence="3 8" id="KW-0349">Heme</keyword>
<dbReference type="PRINTS" id="PR00463">
    <property type="entry name" value="EP450I"/>
</dbReference>